<dbReference type="Pfam" id="PF00071">
    <property type="entry name" value="Ras"/>
    <property type="match status" value="2"/>
</dbReference>
<keyword evidence="1" id="KW-0547">Nucleotide-binding</keyword>
<dbReference type="Gene3D" id="3.40.50.300">
    <property type="entry name" value="P-loop containing nucleotide triphosphate hydrolases"/>
    <property type="match status" value="2"/>
</dbReference>
<dbReference type="SMART" id="SM00174">
    <property type="entry name" value="RHO"/>
    <property type="match status" value="1"/>
</dbReference>
<feature type="region of interest" description="Disordered" evidence="3">
    <location>
        <begin position="160"/>
        <end position="192"/>
    </location>
</feature>
<sequence>MTDSLTAVRCMLIGESGVGKTSLVISYARDDYPENYKPTALDKYALDICMDNRRINVQICDAGGHDAISSLRQLAYPNVHTIILCFSVVRPETLWALRERWLTELSQCVLLNPAAALTASRIGCFKDGVVPSGPAAGLSPPRPSGVPQASPLHSSLSASLHLPTTAPSGHTRSTSGPRVLHSRSKHRPRSSFTPRLGPAFILVGCACDLRNDIKRLLDLSKRNEKPVDEHVAQRLAMELGAEAYIECSALTQKQLKKVFDLAIWYGLRVKEAGGPVPLAATMPGPAAENSDDSSLLEDQSTRSQPALTHRQRVLPLKAVTPSPVASHRLVNSSSSAAPRRHHSFADHRIKRTDSPNPSEEYSHRSVWKRLWCIS</sequence>
<evidence type="ECO:0000256" key="3">
    <source>
        <dbReference type="SAM" id="MobiDB-lite"/>
    </source>
</evidence>
<dbReference type="GO" id="GO:0003924">
    <property type="term" value="F:GTPase activity"/>
    <property type="evidence" value="ECO:0007669"/>
    <property type="project" value="InterPro"/>
</dbReference>
<evidence type="ECO:0000256" key="1">
    <source>
        <dbReference type="ARBA" id="ARBA00022741"/>
    </source>
</evidence>
<feature type="compositionally biased region" description="Basic and acidic residues" evidence="3">
    <location>
        <begin position="343"/>
        <end position="353"/>
    </location>
</feature>
<feature type="region of interest" description="Disordered" evidence="3">
    <location>
        <begin position="279"/>
        <end position="360"/>
    </location>
</feature>
<dbReference type="SMART" id="SM00173">
    <property type="entry name" value="RAS"/>
    <property type="match status" value="1"/>
</dbReference>
<feature type="compositionally biased region" description="Polar residues" evidence="3">
    <location>
        <begin position="296"/>
        <end position="306"/>
    </location>
</feature>
<gene>
    <name evidence="4" type="ORF">TR92981</name>
</gene>
<feature type="compositionally biased region" description="Basic residues" evidence="3">
    <location>
        <begin position="180"/>
        <end position="189"/>
    </location>
</feature>
<dbReference type="SMART" id="SM00175">
    <property type="entry name" value="RAB"/>
    <property type="match status" value="1"/>
</dbReference>
<dbReference type="SUPFAM" id="SSF52540">
    <property type="entry name" value="P-loop containing nucleoside triphosphate hydrolases"/>
    <property type="match status" value="1"/>
</dbReference>
<dbReference type="PRINTS" id="PR00449">
    <property type="entry name" value="RASTRNSFRMNG"/>
</dbReference>
<evidence type="ECO:0008006" key="5">
    <source>
        <dbReference type="Google" id="ProtNLM"/>
    </source>
</evidence>
<dbReference type="InterPro" id="IPR001806">
    <property type="entry name" value="Small_GTPase"/>
</dbReference>
<dbReference type="InterPro" id="IPR003578">
    <property type="entry name" value="Small_GTPase_Rho"/>
</dbReference>
<organism evidence="4">
    <name type="scientific">Schistocephalus solidus</name>
    <name type="common">Tapeworm</name>
    <dbReference type="NCBI Taxonomy" id="70667"/>
    <lineage>
        <taxon>Eukaryota</taxon>
        <taxon>Metazoa</taxon>
        <taxon>Spiralia</taxon>
        <taxon>Lophotrochozoa</taxon>
        <taxon>Platyhelminthes</taxon>
        <taxon>Cestoda</taxon>
        <taxon>Eucestoda</taxon>
        <taxon>Diphyllobothriidea</taxon>
        <taxon>Diphyllobothriidae</taxon>
        <taxon>Schistocephalus</taxon>
    </lineage>
</organism>
<dbReference type="InterPro" id="IPR027417">
    <property type="entry name" value="P-loop_NTPase"/>
</dbReference>
<evidence type="ECO:0000256" key="2">
    <source>
        <dbReference type="ARBA" id="ARBA00023134"/>
    </source>
</evidence>
<name>A0A0X3P2G0_SCHSO</name>
<dbReference type="EMBL" id="GEEE01017665">
    <property type="protein sequence ID" value="JAP45560.1"/>
    <property type="molecule type" value="Transcribed_RNA"/>
</dbReference>
<dbReference type="AlphaFoldDB" id="A0A0X3P2G0"/>
<reference evidence="4" key="1">
    <citation type="submission" date="2016-01" db="EMBL/GenBank/DDBJ databases">
        <title>Reference transcriptome for the parasite Schistocephalus solidus: insights into the molecular evolution of parasitism.</title>
        <authorList>
            <person name="Hebert F.O."/>
            <person name="Grambauer S."/>
            <person name="Barber I."/>
            <person name="Landry C.R."/>
            <person name="Aubin-Horth N."/>
        </authorList>
    </citation>
    <scope>NUCLEOTIDE SEQUENCE</scope>
</reference>
<keyword evidence="2" id="KW-0342">GTP-binding</keyword>
<feature type="compositionally biased region" description="Polar residues" evidence="3">
    <location>
        <begin position="165"/>
        <end position="176"/>
    </location>
</feature>
<dbReference type="PROSITE" id="PS51419">
    <property type="entry name" value="RAB"/>
    <property type="match status" value="1"/>
</dbReference>
<proteinExistence type="predicted"/>
<protein>
    <recommendedName>
        <fullName evidence="5">Rho-related GTP-binding protein RhoU</fullName>
    </recommendedName>
</protein>
<dbReference type="GO" id="GO:0005525">
    <property type="term" value="F:GTP binding"/>
    <property type="evidence" value="ECO:0007669"/>
    <property type="project" value="UniProtKB-KW"/>
</dbReference>
<dbReference type="GO" id="GO:0007264">
    <property type="term" value="P:small GTPase-mediated signal transduction"/>
    <property type="evidence" value="ECO:0007669"/>
    <property type="project" value="InterPro"/>
</dbReference>
<accession>A0A0X3P2G0</accession>
<evidence type="ECO:0000313" key="4">
    <source>
        <dbReference type="EMBL" id="JAP45560.1"/>
    </source>
</evidence>
<dbReference type="PROSITE" id="PS51420">
    <property type="entry name" value="RHO"/>
    <property type="match status" value="1"/>
</dbReference>
<dbReference type="PANTHER" id="PTHR24072">
    <property type="entry name" value="RHO FAMILY GTPASE"/>
    <property type="match status" value="1"/>
</dbReference>